<dbReference type="OrthoDB" id="121181at2759"/>
<evidence type="ECO:0000313" key="5">
    <source>
        <dbReference type="Proteomes" id="UP001165121"/>
    </source>
</evidence>
<dbReference type="InterPro" id="IPR057670">
    <property type="entry name" value="SH3_retrovirus"/>
</dbReference>
<feature type="domain" description="Retroviral polymerase SH3-like" evidence="3">
    <location>
        <begin position="138"/>
        <end position="198"/>
    </location>
</feature>
<dbReference type="SUPFAM" id="SSF56672">
    <property type="entry name" value="DNA/RNA polymerases"/>
    <property type="match status" value="1"/>
</dbReference>
<sequence>MLLTQRQQQGPCDACHVGKQKKKAYRKKLDRGLEQPNQVVYVDLLIPSKDNGTRYEAVLIIMDGFSRFVTMHMLTIDRRDDEGVHAPRWFPKSLWPEAMRNAVYVKNRVYNKGTQGVPFEMMVGAKPNLHHIRKFGALAYVHVPVSPGRRKHHDNAKLGFVLGYAEDVVGCKVYFPEQRTAKFVTDLRIADDVVYRDRHEVSVEDADLESLHFKRSENENEPDCSMSSEEETIIELRRETTVAALAGCESAGLPPVELEGGENASERCAAHVKLPSCDFEDNSAACREATQTDRSCASSAEVEGMTAAIPSEVGTSVADEMSCASAVRSYGAHVRAGQHTDTAPSLFSQDTMQQHYDQNEAQTSSGDEQSDGDESVAGVCGSVTESLPSDNVGESNEADAEELEAVEDDTIDDDERTHLEETPSEELRVERGAEKQEPKRTRTGLREYHERRRPAYLDDYVANVAQSTARVLDKNGKPIHASSMKIPKNKREMERPKFREFWMQADLEEIGALRAKGVIMEIPKEDVPEGAKPLNTRWVRSLRTDRQGYVIRFKSRIVVFGNHQRPGVDFVETFAPVARMSSFRMLVALAAVLHLQLYGGDISTAYLNAQAAIRQYLKSIEGFPCEINGHVYVVLKALYGLQQSGREWNSELNRWFLDHGYQRSLTEPCLYYRFEGEVIMLVLVYVDDITVATNSEESKCKLFEELDKAYGLKDQGVLSEYLGIVVEQTPDTVTLHQGKYARVVLETFGYDNAHAVGNPMETNVRLVPLGDEESDTSFEYRKAICMLMYLAMGTRPDLAYAVDQLSRFVSKPSNKHVGALKRVLRYLAGTVDYGITYDRTQAVPDSVMLDGYCDSDWANDPASRKSTTGFVFTLAGGAVSWMSRRQSIVALSTAEADVKLKLGIDNQAAHVLATNPTYSRRTRHIELRWHFVREQVEKGTIDLHKVKGAENPADAFTKPLDKLRLKNLLLLVGVSGAK</sequence>
<evidence type="ECO:0000256" key="1">
    <source>
        <dbReference type="SAM" id="MobiDB-lite"/>
    </source>
</evidence>
<gene>
    <name evidence="4" type="ORF">Pfra01_001682900</name>
</gene>
<protein>
    <submittedName>
        <fullName evidence="4">Unnamed protein product</fullName>
    </submittedName>
</protein>
<comment type="caution">
    <text evidence="4">The sequence shown here is derived from an EMBL/GenBank/DDBJ whole genome shotgun (WGS) entry which is preliminary data.</text>
</comment>
<feature type="compositionally biased region" description="Polar residues" evidence="1">
    <location>
        <begin position="383"/>
        <end position="394"/>
    </location>
</feature>
<dbReference type="EMBL" id="BSXT01001919">
    <property type="protein sequence ID" value="GMF46101.1"/>
    <property type="molecule type" value="Genomic_DNA"/>
</dbReference>
<dbReference type="CDD" id="cd09272">
    <property type="entry name" value="RNase_HI_RT_Ty1"/>
    <property type="match status" value="1"/>
</dbReference>
<dbReference type="AlphaFoldDB" id="A0A9W7CYV5"/>
<dbReference type="InterPro" id="IPR043502">
    <property type="entry name" value="DNA/RNA_pol_sf"/>
</dbReference>
<accession>A0A9W7CYV5</accession>
<organism evidence="4 5">
    <name type="scientific">Phytophthora fragariaefolia</name>
    <dbReference type="NCBI Taxonomy" id="1490495"/>
    <lineage>
        <taxon>Eukaryota</taxon>
        <taxon>Sar</taxon>
        <taxon>Stramenopiles</taxon>
        <taxon>Oomycota</taxon>
        <taxon>Peronosporomycetes</taxon>
        <taxon>Peronosporales</taxon>
        <taxon>Peronosporaceae</taxon>
        <taxon>Phytophthora</taxon>
    </lineage>
</organism>
<keyword evidence="5" id="KW-1185">Reference proteome</keyword>
<feature type="compositionally biased region" description="Acidic residues" evidence="1">
    <location>
        <begin position="396"/>
        <end position="414"/>
    </location>
</feature>
<proteinExistence type="predicted"/>
<dbReference type="PANTHER" id="PTHR11439">
    <property type="entry name" value="GAG-POL-RELATED RETROTRANSPOSON"/>
    <property type="match status" value="1"/>
</dbReference>
<dbReference type="PANTHER" id="PTHR11439:SF491">
    <property type="entry name" value="INTEGRASE CATALYTIC DOMAIN-CONTAINING PROTEIN"/>
    <property type="match status" value="1"/>
</dbReference>
<dbReference type="Proteomes" id="UP001165121">
    <property type="component" value="Unassembled WGS sequence"/>
</dbReference>
<evidence type="ECO:0000313" key="4">
    <source>
        <dbReference type="EMBL" id="GMF46101.1"/>
    </source>
</evidence>
<dbReference type="InterPro" id="IPR013103">
    <property type="entry name" value="RVT_2"/>
</dbReference>
<feature type="domain" description="Reverse transcriptase Ty1/copia-type" evidence="2">
    <location>
        <begin position="526"/>
        <end position="761"/>
    </location>
</feature>
<dbReference type="Pfam" id="PF07727">
    <property type="entry name" value="RVT_2"/>
    <property type="match status" value="1"/>
</dbReference>
<evidence type="ECO:0000259" key="2">
    <source>
        <dbReference type="Pfam" id="PF07727"/>
    </source>
</evidence>
<reference evidence="4" key="1">
    <citation type="submission" date="2023-04" db="EMBL/GenBank/DDBJ databases">
        <title>Phytophthora fragariaefolia NBRC 109709.</title>
        <authorList>
            <person name="Ichikawa N."/>
            <person name="Sato H."/>
            <person name="Tonouchi N."/>
        </authorList>
    </citation>
    <scope>NUCLEOTIDE SEQUENCE</scope>
    <source>
        <strain evidence="4">NBRC 109709</strain>
    </source>
</reference>
<name>A0A9W7CYV5_9STRA</name>
<dbReference type="Pfam" id="PF25597">
    <property type="entry name" value="SH3_retrovirus"/>
    <property type="match status" value="1"/>
</dbReference>
<feature type="compositionally biased region" description="Basic and acidic residues" evidence="1">
    <location>
        <begin position="415"/>
        <end position="442"/>
    </location>
</feature>
<feature type="region of interest" description="Disordered" evidence="1">
    <location>
        <begin position="356"/>
        <end position="442"/>
    </location>
</feature>
<evidence type="ECO:0000259" key="3">
    <source>
        <dbReference type="Pfam" id="PF25597"/>
    </source>
</evidence>